<dbReference type="SUPFAM" id="SSF46689">
    <property type="entry name" value="Homeodomain-like"/>
    <property type="match status" value="1"/>
</dbReference>
<evidence type="ECO:0000256" key="2">
    <source>
        <dbReference type="SAM" id="MobiDB-lite"/>
    </source>
</evidence>
<feature type="domain" description="HTH psq-type" evidence="3">
    <location>
        <begin position="22"/>
        <end position="61"/>
    </location>
</feature>
<dbReference type="InterPro" id="IPR007889">
    <property type="entry name" value="HTH_Psq"/>
</dbReference>
<evidence type="ECO:0000313" key="4">
    <source>
        <dbReference type="EMBL" id="KAJ8869379.1"/>
    </source>
</evidence>
<feature type="compositionally biased region" description="Polar residues" evidence="2">
    <location>
        <begin position="10"/>
        <end position="20"/>
    </location>
</feature>
<gene>
    <name evidence="4" type="ORF">PR048_030955</name>
</gene>
<evidence type="ECO:0000256" key="1">
    <source>
        <dbReference type="ARBA" id="ARBA00004123"/>
    </source>
</evidence>
<evidence type="ECO:0000313" key="5">
    <source>
        <dbReference type="Proteomes" id="UP001159363"/>
    </source>
</evidence>
<proteinExistence type="predicted"/>
<dbReference type="EMBL" id="JARBHB010000014">
    <property type="protein sequence ID" value="KAJ8869379.1"/>
    <property type="molecule type" value="Genomic_DNA"/>
</dbReference>
<reference evidence="4 5" key="1">
    <citation type="submission" date="2023-02" db="EMBL/GenBank/DDBJ databases">
        <title>LHISI_Scaffold_Assembly.</title>
        <authorList>
            <person name="Stuart O.P."/>
            <person name="Cleave R."/>
            <person name="Magrath M.J.L."/>
            <person name="Mikheyev A.S."/>
        </authorList>
    </citation>
    <scope>NUCLEOTIDE SEQUENCE [LARGE SCALE GENOMIC DNA]</scope>
    <source>
        <strain evidence="4">Daus_M_001</strain>
        <tissue evidence="4">Leg muscle</tissue>
    </source>
</reference>
<feature type="region of interest" description="Disordered" evidence="2">
    <location>
        <begin position="1"/>
        <end position="21"/>
    </location>
</feature>
<protein>
    <recommendedName>
        <fullName evidence="3">HTH psq-type domain-containing protein</fullName>
    </recommendedName>
</protein>
<keyword evidence="5" id="KW-1185">Reference proteome</keyword>
<accession>A0ABQ9GAB7</accession>
<organism evidence="4 5">
    <name type="scientific">Dryococelus australis</name>
    <dbReference type="NCBI Taxonomy" id="614101"/>
    <lineage>
        <taxon>Eukaryota</taxon>
        <taxon>Metazoa</taxon>
        <taxon>Ecdysozoa</taxon>
        <taxon>Arthropoda</taxon>
        <taxon>Hexapoda</taxon>
        <taxon>Insecta</taxon>
        <taxon>Pterygota</taxon>
        <taxon>Neoptera</taxon>
        <taxon>Polyneoptera</taxon>
        <taxon>Phasmatodea</taxon>
        <taxon>Verophasmatodea</taxon>
        <taxon>Anareolatae</taxon>
        <taxon>Phasmatidae</taxon>
        <taxon>Eurycanthinae</taxon>
        <taxon>Dryococelus</taxon>
    </lineage>
</organism>
<comment type="caution">
    <text evidence="4">The sequence shown here is derived from an EMBL/GenBank/DDBJ whole genome shotgun (WGS) entry which is preliminary data.</text>
</comment>
<dbReference type="InterPro" id="IPR009057">
    <property type="entry name" value="Homeodomain-like_sf"/>
</dbReference>
<dbReference type="Pfam" id="PF05225">
    <property type="entry name" value="HTH_psq"/>
    <property type="match status" value="1"/>
</dbReference>
<dbReference type="Proteomes" id="UP001159363">
    <property type="component" value="Chromosome 13"/>
</dbReference>
<sequence>MASRKAMATEEQQVKTQQAEWTEEQLQEAMESVNSGTLSVNKADSVFPIPRRTFQNHLKTGSNVRKLGRQIYLSLAEENELRVILTVRHQQNVLARRGAKSIQLVAPEREENVTVEVTAIPPVILLKGQRLKLEWCNDMHVEP</sequence>
<comment type="subcellular location">
    <subcellularLocation>
        <location evidence="1">Nucleus</location>
    </subcellularLocation>
</comment>
<evidence type="ECO:0000259" key="3">
    <source>
        <dbReference type="Pfam" id="PF05225"/>
    </source>
</evidence>
<name>A0ABQ9GAB7_9NEOP</name>
<dbReference type="Gene3D" id="1.10.10.60">
    <property type="entry name" value="Homeodomain-like"/>
    <property type="match status" value="1"/>
</dbReference>